<evidence type="ECO:0000256" key="2">
    <source>
        <dbReference type="ARBA" id="ARBA00022679"/>
    </source>
</evidence>
<evidence type="ECO:0000256" key="1">
    <source>
        <dbReference type="ARBA" id="ARBA00010699"/>
    </source>
</evidence>
<dbReference type="Proteomes" id="UP000298588">
    <property type="component" value="Chromosome"/>
</dbReference>
<dbReference type="EMBL" id="CP039865">
    <property type="protein sequence ID" value="QCK84382.1"/>
    <property type="molecule type" value="Genomic_DNA"/>
</dbReference>
<evidence type="ECO:0000313" key="6">
    <source>
        <dbReference type="EMBL" id="QCK84382.1"/>
    </source>
</evidence>
<evidence type="ECO:0000259" key="4">
    <source>
        <dbReference type="Pfam" id="PF00551"/>
    </source>
</evidence>
<gene>
    <name evidence="6" type="ORF">E8L99_00505</name>
</gene>
<dbReference type="InterPro" id="IPR002376">
    <property type="entry name" value="Formyl_transf_N"/>
</dbReference>
<dbReference type="InterPro" id="IPR036477">
    <property type="entry name" value="Formyl_transf_N_sf"/>
</dbReference>
<organism evidence="6 7">
    <name type="scientific">Phreatobacter aquaticus</name>
    <dbReference type="NCBI Taxonomy" id="2570229"/>
    <lineage>
        <taxon>Bacteria</taxon>
        <taxon>Pseudomonadati</taxon>
        <taxon>Pseudomonadota</taxon>
        <taxon>Alphaproteobacteria</taxon>
        <taxon>Hyphomicrobiales</taxon>
        <taxon>Phreatobacteraceae</taxon>
        <taxon>Phreatobacter</taxon>
    </lineage>
</organism>
<evidence type="ECO:0000259" key="5">
    <source>
        <dbReference type="Pfam" id="PF02911"/>
    </source>
</evidence>
<dbReference type="SUPFAM" id="SSF50486">
    <property type="entry name" value="FMT C-terminal domain-like"/>
    <property type="match status" value="1"/>
</dbReference>
<dbReference type="KEGG" id="paqt:E8L99_00505"/>
<dbReference type="InterPro" id="IPR005793">
    <property type="entry name" value="Formyl_trans_C"/>
</dbReference>
<protein>
    <submittedName>
        <fullName evidence="6">Methionyl-tRNA formyltransferase</fullName>
    </submittedName>
</protein>
<dbReference type="PANTHER" id="PTHR11138:SF5">
    <property type="entry name" value="METHIONYL-TRNA FORMYLTRANSFERASE, MITOCHONDRIAL"/>
    <property type="match status" value="1"/>
</dbReference>
<dbReference type="RefSeq" id="WP_137097718.1">
    <property type="nucleotide sequence ID" value="NZ_CP039865.1"/>
</dbReference>
<dbReference type="Pfam" id="PF00551">
    <property type="entry name" value="Formyl_trans_N"/>
    <property type="match status" value="1"/>
</dbReference>
<dbReference type="AlphaFoldDB" id="A0A4D7QJ21"/>
<dbReference type="GO" id="GO:0004479">
    <property type="term" value="F:methionyl-tRNA formyltransferase activity"/>
    <property type="evidence" value="ECO:0007669"/>
    <property type="project" value="TreeGrafter"/>
</dbReference>
<dbReference type="InterPro" id="IPR011034">
    <property type="entry name" value="Formyl_transferase-like_C_sf"/>
</dbReference>
<dbReference type="Pfam" id="PF02911">
    <property type="entry name" value="Formyl_trans_C"/>
    <property type="match status" value="1"/>
</dbReference>
<dbReference type="SUPFAM" id="SSF53328">
    <property type="entry name" value="Formyltransferase"/>
    <property type="match status" value="1"/>
</dbReference>
<dbReference type="PANTHER" id="PTHR11138">
    <property type="entry name" value="METHIONYL-TRNA FORMYLTRANSFERASE"/>
    <property type="match status" value="1"/>
</dbReference>
<name>A0A4D7QJ21_9HYPH</name>
<dbReference type="CDD" id="cd08704">
    <property type="entry name" value="Met_tRNA_FMT_C"/>
    <property type="match status" value="1"/>
</dbReference>
<evidence type="ECO:0000256" key="3">
    <source>
        <dbReference type="ARBA" id="ARBA00022917"/>
    </source>
</evidence>
<dbReference type="OrthoDB" id="5355061at2"/>
<proteinExistence type="inferred from homology"/>
<keyword evidence="2 6" id="KW-0808">Transferase</keyword>
<dbReference type="InterPro" id="IPR044135">
    <property type="entry name" value="Met-tRNA-FMT_C"/>
</dbReference>
<evidence type="ECO:0000313" key="7">
    <source>
        <dbReference type="Proteomes" id="UP000298588"/>
    </source>
</evidence>
<accession>A0A4D7QJ21</accession>
<sequence length="305" mass="31776">MSRPRIAILGASVACFELAERLLSAGADIGAMVPPRGPIGSGIQRRSASAGLPLLEVGGSINDAETIRRLAALGCDLFVNWGHGERFVAAVLAAARLGVLNLHPGAIPGARGLEPVFGAMVEGWPTITQTVHRMSVRLDDGPIIATRAVPIDDDPYRDAVEERLRDGAAAFYASAILSVLAGEAGKPGDGPSRYFPALTPADHVLDWALPAEAILRRVRALSPFLPARSWIDGGVPVLVWRAERAGPRPSGLPPGQVVGLSERGADVVAGDGLVRLTKVEIAPDEGAPSRVLQAGCVLGSSRGRS</sequence>
<keyword evidence="7" id="KW-1185">Reference proteome</keyword>
<reference evidence="6 7" key="1">
    <citation type="submission" date="2019-04" db="EMBL/GenBank/DDBJ databases">
        <title>Phreatobacter aquaticus sp. nov.</title>
        <authorList>
            <person name="Choi A."/>
            <person name="Baek K."/>
        </authorList>
    </citation>
    <scope>NUCLEOTIDE SEQUENCE [LARGE SCALE GENOMIC DNA]</scope>
    <source>
        <strain evidence="6 7">NMCR1094</strain>
    </source>
</reference>
<dbReference type="GO" id="GO:0005829">
    <property type="term" value="C:cytosol"/>
    <property type="evidence" value="ECO:0007669"/>
    <property type="project" value="TreeGrafter"/>
</dbReference>
<keyword evidence="3" id="KW-0648">Protein biosynthesis</keyword>
<comment type="similarity">
    <text evidence="1">Belongs to the Fmt family.</text>
</comment>
<dbReference type="Gene3D" id="3.40.50.12230">
    <property type="match status" value="1"/>
</dbReference>
<feature type="domain" description="Formyl transferase C-terminal" evidence="5">
    <location>
        <begin position="198"/>
        <end position="281"/>
    </location>
</feature>
<feature type="domain" description="Formyl transferase N-terminal" evidence="4">
    <location>
        <begin position="62"/>
        <end position="175"/>
    </location>
</feature>